<reference evidence="2 3" key="1">
    <citation type="journal article" date="2017" name="ISME J.">
        <title>Energy and carbon metabolisms in a deep terrestrial subsurface fluid microbial community.</title>
        <authorList>
            <person name="Momper L."/>
            <person name="Jungbluth S.P."/>
            <person name="Lee M.D."/>
            <person name="Amend J.P."/>
        </authorList>
    </citation>
    <scope>NUCLEOTIDE SEQUENCE [LARGE SCALE GENOMIC DNA]</scope>
    <source>
        <strain evidence="2">SURF_5</strain>
    </source>
</reference>
<accession>A0A3A4NTJ5</accession>
<comment type="caution">
    <text evidence="2">The sequence shown here is derived from an EMBL/GenBank/DDBJ whole genome shotgun (WGS) entry which is preliminary data.</text>
</comment>
<sequence>MKETRAFQDLVPPDSSRRYCYGCGADNTKGLQIKSYWEGDEAVAHWKPQPHHSSGPPDSLNGGVAATLIDCHSVYTAIAAAYKLEDRNFGEGDYIDYATAKLTVTYLKRTPMDTILELRSKVVKKGNRSILVETRLLANGEECVKGEVVAVRVN</sequence>
<evidence type="ECO:0000313" key="3">
    <source>
        <dbReference type="Proteomes" id="UP000265882"/>
    </source>
</evidence>
<evidence type="ECO:0000313" key="2">
    <source>
        <dbReference type="EMBL" id="RJP20410.1"/>
    </source>
</evidence>
<dbReference type="AlphaFoldDB" id="A0A3A4NTJ5"/>
<dbReference type="Pfam" id="PF03061">
    <property type="entry name" value="4HBT"/>
    <property type="match status" value="1"/>
</dbReference>
<gene>
    <name evidence="2" type="ORF">C4520_11485</name>
</gene>
<organism evidence="2 3">
    <name type="scientific">Abyssobacteria bacterium (strain SURF_5)</name>
    <dbReference type="NCBI Taxonomy" id="2093360"/>
    <lineage>
        <taxon>Bacteria</taxon>
        <taxon>Pseudomonadati</taxon>
        <taxon>Candidatus Hydrogenedentota</taxon>
        <taxon>Candidatus Abyssobacteria</taxon>
    </lineage>
</organism>
<dbReference type="Proteomes" id="UP000265882">
    <property type="component" value="Unassembled WGS sequence"/>
</dbReference>
<dbReference type="GO" id="GO:0016790">
    <property type="term" value="F:thiolester hydrolase activity"/>
    <property type="evidence" value="ECO:0007669"/>
    <property type="project" value="UniProtKB-ARBA"/>
</dbReference>
<dbReference type="SUPFAM" id="SSF54637">
    <property type="entry name" value="Thioesterase/thiol ester dehydrase-isomerase"/>
    <property type="match status" value="1"/>
</dbReference>
<proteinExistence type="predicted"/>
<dbReference type="InterPro" id="IPR029069">
    <property type="entry name" value="HotDog_dom_sf"/>
</dbReference>
<protein>
    <submittedName>
        <fullName evidence="2">PaaI family thioesterase</fullName>
    </submittedName>
</protein>
<dbReference type="InterPro" id="IPR006683">
    <property type="entry name" value="Thioestr_dom"/>
</dbReference>
<dbReference type="CDD" id="cd03443">
    <property type="entry name" value="PaaI_thioesterase"/>
    <property type="match status" value="1"/>
</dbReference>
<dbReference type="Gene3D" id="3.10.129.10">
    <property type="entry name" value="Hotdog Thioesterase"/>
    <property type="match status" value="1"/>
</dbReference>
<feature type="domain" description="Thioesterase" evidence="1">
    <location>
        <begin position="60"/>
        <end position="140"/>
    </location>
</feature>
<name>A0A3A4NTJ5_ABYX5</name>
<evidence type="ECO:0000259" key="1">
    <source>
        <dbReference type="Pfam" id="PF03061"/>
    </source>
</evidence>
<dbReference type="EMBL" id="QZKU01000077">
    <property type="protein sequence ID" value="RJP20410.1"/>
    <property type="molecule type" value="Genomic_DNA"/>
</dbReference>